<feature type="compositionally biased region" description="Basic and acidic residues" evidence="1">
    <location>
        <begin position="866"/>
        <end position="876"/>
    </location>
</feature>
<feature type="region of interest" description="Disordered" evidence="1">
    <location>
        <begin position="866"/>
        <end position="890"/>
    </location>
</feature>
<dbReference type="STRING" id="696762.PFRI_33360"/>
<protein>
    <submittedName>
        <fullName evidence="2">Uncharacterized protein</fullName>
    </submittedName>
</protein>
<dbReference type="EMBL" id="MLCB01000181">
    <property type="protein sequence ID" value="OJI92466.1"/>
    <property type="molecule type" value="Genomic_DNA"/>
</dbReference>
<reference evidence="2 3" key="1">
    <citation type="submission" date="2016-10" db="EMBL/GenBank/DDBJ databases">
        <title>Genome sequence of Planktotalea frisia SH6-1.</title>
        <authorList>
            <person name="Poehlein A."/>
            <person name="Bakenhus I."/>
            <person name="Voget S."/>
            <person name="Brinkhoff T."/>
            <person name="Simon M."/>
        </authorList>
    </citation>
    <scope>NUCLEOTIDE SEQUENCE [LARGE SCALE GENOMIC DNA]</scope>
    <source>
        <strain evidence="2 3">SH6-1</strain>
    </source>
</reference>
<comment type="caution">
    <text evidence="2">The sequence shown here is derived from an EMBL/GenBank/DDBJ whole genome shotgun (WGS) entry which is preliminary data.</text>
</comment>
<dbReference type="AlphaFoldDB" id="A0A1L9NT32"/>
<dbReference type="RefSeq" id="WP_139292138.1">
    <property type="nucleotide sequence ID" value="NZ_MLCB01000181.1"/>
</dbReference>
<evidence type="ECO:0000313" key="3">
    <source>
        <dbReference type="Proteomes" id="UP000184514"/>
    </source>
</evidence>
<dbReference type="OrthoDB" id="7819362at2"/>
<dbReference type="SUPFAM" id="SSF53756">
    <property type="entry name" value="UDP-Glycosyltransferase/glycogen phosphorylase"/>
    <property type="match status" value="1"/>
</dbReference>
<name>A0A1L9NT32_9RHOB</name>
<dbReference type="InterPro" id="IPR043148">
    <property type="entry name" value="TagF_C"/>
</dbReference>
<keyword evidence="3" id="KW-1185">Reference proteome</keyword>
<gene>
    <name evidence="2" type="ORF">PFRI_33360</name>
</gene>
<organism evidence="2 3">
    <name type="scientific">Planktotalea frisia</name>
    <dbReference type="NCBI Taxonomy" id="696762"/>
    <lineage>
        <taxon>Bacteria</taxon>
        <taxon>Pseudomonadati</taxon>
        <taxon>Pseudomonadota</taxon>
        <taxon>Alphaproteobacteria</taxon>
        <taxon>Rhodobacterales</taxon>
        <taxon>Paracoccaceae</taxon>
        <taxon>Planktotalea</taxon>
    </lineage>
</organism>
<dbReference type="Gene3D" id="3.40.50.12580">
    <property type="match status" value="1"/>
</dbReference>
<evidence type="ECO:0000256" key="1">
    <source>
        <dbReference type="SAM" id="MobiDB-lite"/>
    </source>
</evidence>
<accession>A0A1L9NT32</accession>
<evidence type="ECO:0000313" key="2">
    <source>
        <dbReference type="EMBL" id="OJI92466.1"/>
    </source>
</evidence>
<sequence>MPLLPRVRTMINRVRVLPKALAHAEAGAVRQKIVGALRWRVRRLKVKTFKLKLRLTDKITGAKAGNITFWRANPAYDWSAVDARIQLLNETYPNAIAHFTEVSVATARNSEVLINLARSELTKETMRACLMNETLDEQSSVRQRMMRSQMTCAGFVIAATLLLPDKLSAEFAQKATEFCPAFSAHFRRMMDSGGTVISKRPKHDARRFMPHSKFRADRKHRLILAQSLKDVPTLSLLFSGAENVTVFILDDLYGRAEFSDKMEHAGSARVTVEHSRSRITRFSPDYHRVHEDTRVVAQTLTAALEQAGGAELTIRDPQGTELALADNLFFPCLQFAALEHLVNSDEFDHIVVAFGGQKTAKPGANKQFARLLSGIKKLATDPRVEMVCLSPDSQTLETLDVVLKILTSPPAPAPVVINPAKKQELAPAVAGLSGRNSTLAKGFASWPDTQHPRMMLATTQVAAYNRSSAAYSDSISAIANLRIAFLGGNLLSFTESLDAENGSEMVTAMPQRIHASLNPLHKWLVEFLGEQLKNIAPDYVSHVISGRVSDIARNGILAYLAHANLCHVWFARLEEANQLPEAVVLTPFRSPRVTAFAAVARHYNVPSVAIEPHGLNAAYCRYCKVTADYYGVVSRFFVQAAVDGFGMSADRCPVIGSPRLKGPEKYDMAAKTFAARAHLIDEFESDLVQDVPLISYFTQPTDWNQISEVWRIVLEATADLNCQLVLKTHPEETASRVAAYLSIAEELGVLDRVRMVETDAVSLIEASDLVLSGYSATVVEAALYRRPVFCVTNGDIEYPLNQHEIVGGKLLRSTPDLRNEIEAFLKDASPYHRAAETFLENEPQLTQGFEEHLSTLLKNIMSMPREESLRPSKERPQSLFIDGPHTAYKV</sequence>
<dbReference type="Proteomes" id="UP000184514">
    <property type="component" value="Unassembled WGS sequence"/>
</dbReference>
<proteinExistence type="predicted"/>